<dbReference type="CDD" id="cd05233">
    <property type="entry name" value="SDR_c"/>
    <property type="match status" value="1"/>
</dbReference>
<feature type="compositionally biased region" description="Low complexity" evidence="3">
    <location>
        <begin position="156"/>
        <end position="167"/>
    </location>
</feature>
<proteinExistence type="inferred from homology"/>
<keyword evidence="2" id="KW-0560">Oxidoreductase</keyword>
<feature type="region of interest" description="Disordered" evidence="3">
    <location>
        <begin position="155"/>
        <end position="180"/>
    </location>
</feature>
<sequence>MEADLATTEGVDRLLAATAGREIDLSLANAGRGLGKAFIDQHFGGVRRVIDTNITGTVYLARKVARRMVARGEGRILFTGSIAGFMPRTFQADYNGTKAFIDSFAIALRPVLQRARSDMCPRRRPDVAAACWCPPCHSPAGHLATDGYVRSEPIRIRSPMRSPGRSMSKARSRYGQSNRL</sequence>
<evidence type="ECO:0000313" key="5">
    <source>
        <dbReference type="Proteomes" id="UP000003250"/>
    </source>
</evidence>
<dbReference type="InterPro" id="IPR020904">
    <property type="entry name" value="Sc_DH/Rdtase_CS"/>
</dbReference>
<dbReference type="SUPFAM" id="SSF51735">
    <property type="entry name" value="NAD(P)-binding Rossmann-fold domains"/>
    <property type="match status" value="1"/>
</dbReference>
<dbReference type="GO" id="GO:0016491">
    <property type="term" value="F:oxidoreductase activity"/>
    <property type="evidence" value="ECO:0007669"/>
    <property type="project" value="UniProtKB-KW"/>
</dbReference>
<keyword evidence="5" id="KW-1185">Reference proteome</keyword>
<comment type="similarity">
    <text evidence="1">Belongs to the short-chain dehydrogenases/reductases (SDR) family.</text>
</comment>
<protein>
    <submittedName>
        <fullName evidence="4">Short-chain dehydrogenase/reductase SDR</fullName>
    </submittedName>
</protein>
<dbReference type="Proteomes" id="UP000003250">
    <property type="component" value="Unassembled WGS sequence"/>
</dbReference>
<organism evidence="4 5">
    <name type="scientific">Mesorhizobium alhagi CCNWXJ12-2</name>
    <dbReference type="NCBI Taxonomy" id="1107882"/>
    <lineage>
        <taxon>Bacteria</taxon>
        <taxon>Pseudomonadati</taxon>
        <taxon>Pseudomonadota</taxon>
        <taxon>Alphaproteobacteria</taxon>
        <taxon>Hyphomicrobiales</taxon>
        <taxon>Phyllobacteriaceae</taxon>
        <taxon>Allomesorhizobium</taxon>
    </lineage>
</organism>
<dbReference type="EMBL" id="AHAM01000271">
    <property type="protein sequence ID" value="EHK53407.1"/>
    <property type="molecule type" value="Genomic_DNA"/>
</dbReference>
<evidence type="ECO:0000256" key="1">
    <source>
        <dbReference type="ARBA" id="ARBA00006484"/>
    </source>
</evidence>
<dbReference type="PANTHER" id="PTHR42901">
    <property type="entry name" value="ALCOHOL DEHYDROGENASE"/>
    <property type="match status" value="1"/>
</dbReference>
<name>H0I0T5_9HYPH</name>
<dbReference type="InterPro" id="IPR036291">
    <property type="entry name" value="NAD(P)-bd_dom_sf"/>
</dbReference>
<accession>H0I0T5</accession>
<gene>
    <name evidence="4" type="ORF">MAXJ12_30362</name>
</gene>
<dbReference type="PANTHER" id="PTHR42901:SF1">
    <property type="entry name" value="ALCOHOL DEHYDROGENASE"/>
    <property type="match status" value="1"/>
</dbReference>
<reference evidence="4 5" key="1">
    <citation type="journal article" date="2012" name="J. Bacteriol.">
        <title>Draft Genome Sequence of Mesorhizobium alhagi CCNWXJ12-2T, a Novel Salt-Resistant Species Isolated from the Desert of Northwestern China.</title>
        <authorList>
            <person name="Zhou M."/>
            <person name="Chen W."/>
            <person name="Chen H."/>
            <person name="Wei G."/>
        </authorList>
    </citation>
    <scope>NUCLEOTIDE SEQUENCE [LARGE SCALE GENOMIC DNA]</scope>
    <source>
        <strain evidence="4 5">CCNWXJ12-2</strain>
    </source>
</reference>
<evidence type="ECO:0000256" key="2">
    <source>
        <dbReference type="ARBA" id="ARBA00023002"/>
    </source>
</evidence>
<dbReference type="AlphaFoldDB" id="H0I0T5"/>
<dbReference type="Gene3D" id="3.40.50.720">
    <property type="entry name" value="NAD(P)-binding Rossmann-like Domain"/>
    <property type="match status" value="1"/>
</dbReference>
<evidence type="ECO:0000313" key="4">
    <source>
        <dbReference type="EMBL" id="EHK53407.1"/>
    </source>
</evidence>
<dbReference type="Pfam" id="PF00106">
    <property type="entry name" value="adh_short"/>
    <property type="match status" value="1"/>
</dbReference>
<dbReference type="InterPro" id="IPR002347">
    <property type="entry name" value="SDR_fam"/>
</dbReference>
<evidence type="ECO:0000256" key="3">
    <source>
        <dbReference type="SAM" id="MobiDB-lite"/>
    </source>
</evidence>
<dbReference type="PROSITE" id="PS00061">
    <property type="entry name" value="ADH_SHORT"/>
    <property type="match status" value="1"/>
</dbReference>